<dbReference type="SUPFAM" id="SSF55961">
    <property type="entry name" value="Bet v1-like"/>
    <property type="match status" value="1"/>
</dbReference>
<evidence type="ECO:0000256" key="1">
    <source>
        <dbReference type="ARBA" id="ARBA00006817"/>
    </source>
</evidence>
<reference evidence="3" key="1">
    <citation type="submission" date="2020-05" db="EMBL/GenBank/DDBJ databases">
        <authorList>
            <person name="Zhu T."/>
            <person name="Keshari N."/>
            <person name="Lu X."/>
        </authorList>
    </citation>
    <scope>NUCLEOTIDE SEQUENCE</scope>
    <source>
        <strain evidence="3">NK1-12</strain>
    </source>
</reference>
<dbReference type="InterPro" id="IPR023393">
    <property type="entry name" value="START-like_dom_sf"/>
</dbReference>
<accession>A0AA96WX41</accession>
<comment type="similarity">
    <text evidence="1">Belongs to the AHA1 family.</text>
</comment>
<dbReference type="CDD" id="cd08894">
    <property type="entry name" value="SRPBCC_CalC_Aha1-like_1"/>
    <property type="match status" value="1"/>
</dbReference>
<dbReference type="AlphaFoldDB" id="A0AA96WX41"/>
<sequence length="158" mass="17719">MEKPMTVFKTSREIPATVEQVFAAISQPERLARWWGPTGFTNTFNICEFKNGGHWSFTMHGPDGRDYPNENVFAEIEPPRKVVVQHASEPKYRLTIELASAAAGTVVSWSQAFESSEVANRLEHIVVPGNEQNLERLSVEVLHAPVGDRLDKYLPGIN</sequence>
<proteinExistence type="inferred from homology"/>
<feature type="domain" description="Activator of Hsp90 ATPase homologue 1/2-like C-terminal" evidence="2">
    <location>
        <begin position="16"/>
        <end position="138"/>
    </location>
</feature>
<protein>
    <submittedName>
        <fullName evidence="3">Polyketide cyclase</fullName>
    </submittedName>
</protein>
<organism evidence="3">
    <name type="scientific">Leptolyngbya sp. NK1-12</name>
    <dbReference type="NCBI Taxonomy" id="2547451"/>
    <lineage>
        <taxon>Bacteria</taxon>
        <taxon>Bacillati</taxon>
        <taxon>Cyanobacteriota</taxon>
        <taxon>Cyanophyceae</taxon>
        <taxon>Leptolyngbyales</taxon>
        <taxon>Leptolyngbyaceae</taxon>
        <taxon>Leptolyngbya group</taxon>
        <taxon>Leptolyngbya</taxon>
    </lineage>
</organism>
<evidence type="ECO:0000313" key="3">
    <source>
        <dbReference type="EMBL" id="WNZ25827.1"/>
    </source>
</evidence>
<dbReference type="EMBL" id="CP053586">
    <property type="protein sequence ID" value="WNZ25827.1"/>
    <property type="molecule type" value="Genomic_DNA"/>
</dbReference>
<dbReference type="Pfam" id="PF08327">
    <property type="entry name" value="AHSA1"/>
    <property type="match status" value="1"/>
</dbReference>
<evidence type="ECO:0000259" key="2">
    <source>
        <dbReference type="Pfam" id="PF08327"/>
    </source>
</evidence>
<dbReference type="Gene3D" id="3.30.530.20">
    <property type="match status" value="1"/>
</dbReference>
<name>A0AA96WX41_9CYAN</name>
<dbReference type="InterPro" id="IPR013538">
    <property type="entry name" value="ASHA1/2-like_C"/>
</dbReference>
<gene>
    <name evidence="3" type="ORF">HJG54_25315</name>
</gene>